<comment type="caution">
    <text evidence="12">The sequence shown here is derived from an EMBL/GenBank/DDBJ whole genome shotgun (WGS) entry which is preliminary data.</text>
</comment>
<organism evidence="12 13">
    <name type="scientific">Nocardia acididurans</name>
    <dbReference type="NCBI Taxonomy" id="2802282"/>
    <lineage>
        <taxon>Bacteria</taxon>
        <taxon>Bacillati</taxon>
        <taxon>Actinomycetota</taxon>
        <taxon>Actinomycetes</taxon>
        <taxon>Mycobacteriales</taxon>
        <taxon>Nocardiaceae</taxon>
        <taxon>Nocardia</taxon>
    </lineage>
</organism>
<dbReference type="InterPro" id="IPR001867">
    <property type="entry name" value="OmpR/PhoB-type_DNA-bd"/>
</dbReference>
<name>A0ABS1MGY5_9NOCA</name>
<gene>
    <name evidence="12" type="ORF">JK358_36605</name>
</gene>
<evidence type="ECO:0000259" key="11">
    <source>
        <dbReference type="PROSITE" id="PS51755"/>
    </source>
</evidence>
<feature type="domain" description="Response regulatory" evidence="10">
    <location>
        <begin position="33"/>
        <end position="147"/>
    </location>
</feature>
<reference evidence="12 13" key="1">
    <citation type="submission" date="2021-01" db="EMBL/GenBank/DDBJ databases">
        <title>WGS of actinomycetes isolated from Thailand.</title>
        <authorList>
            <person name="Thawai C."/>
        </authorList>
    </citation>
    <scope>NUCLEOTIDE SEQUENCE [LARGE SCALE GENOMIC DNA]</scope>
    <source>
        <strain evidence="12 13">LPG 2</strain>
    </source>
</reference>
<keyword evidence="2 7" id="KW-0597">Phosphoprotein</keyword>
<dbReference type="PROSITE" id="PS51755">
    <property type="entry name" value="OMPR_PHOB"/>
    <property type="match status" value="1"/>
</dbReference>
<dbReference type="PANTHER" id="PTHR48111">
    <property type="entry name" value="REGULATOR OF RPOS"/>
    <property type="match status" value="1"/>
</dbReference>
<feature type="modified residue" description="4-aspartylphosphate" evidence="7">
    <location>
        <position position="82"/>
    </location>
</feature>
<dbReference type="Pfam" id="PF00486">
    <property type="entry name" value="Trans_reg_C"/>
    <property type="match status" value="1"/>
</dbReference>
<evidence type="ECO:0000256" key="6">
    <source>
        <dbReference type="ARBA" id="ARBA00023163"/>
    </source>
</evidence>
<dbReference type="SUPFAM" id="SSF52172">
    <property type="entry name" value="CheY-like"/>
    <property type="match status" value="1"/>
</dbReference>
<evidence type="ECO:0000256" key="7">
    <source>
        <dbReference type="PROSITE-ProRule" id="PRU00169"/>
    </source>
</evidence>
<evidence type="ECO:0000256" key="4">
    <source>
        <dbReference type="ARBA" id="ARBA00023015"/>
    </source>
</evidence>
<accession>A0ABS1MGY5</accession>
<dbReference type="PANTHER" id="PTHR48111:SF22">
    <property type="entry name" value="REGULATOR OF RPOS"/>
    <property type="match status" value="1"/>
</dbReference>
<evidence type="ECO:0000256" key="5">
    <source>
        <dbReference type="ARBA" id="ARBA00023125"/>
    </source>
</evidence>
<evidence type="ECO:0000259" key="10">
    <source>
        <dbReference type="PROSITE" id="PS50110"/>
    </source>
</evidence>
<dbReference type="InterPro" id="IPR011006">
    <property type="entry name" value="CheY-like_superfamily"/>
</dbReference>
<dbReference type="Pfam" id="PF00072">
    <property type="entry name" value="Response_reg"/>
    <property type="match status" value="1"/>
</dbReference>
<dbReference type="InterPro" id="IPR016032">
    <property type="entry name" value="Sig_transdc_resp-reg_C-effctor"/>
</dbReference>
<dbReference type="EMBL" id="JAERRJ010000021">
    <property type="protein sequence ID" value="MBL1079932.1"/>
    <property type="molecule type" value="Genomic_DNA"/>
</dbReference>
<keyword evidence="4" id="KW-0805">Transcription regulation</keyword>
<keyword evidence="13" id="KW-1185">Reference proteome</keyword>
<dbReference type="InterPro" id="IPR001789">
    <property type="entry name" value="Sig_transdc_resp-reg_receiver"/>
</dbReference>
<evidence type="ECO:0000256" key="3">
    <source>
        <dbReference type="ARBA" id="ARBA00023012"/>
    </source>
</evidence>
<sequence length="256" mass="27663">MAWAAAGPPSPHGIHPRPAPPVRPGGEQPGRQRVLLADAEPTRRESMARTLRAAGFVVHTAADGAEALRAVTAYHPTAAILDVELPVLDGAAVVIALRQTGNRIPICTVGPAESAEHAVEMLEAGADDHVLRPVTMPELAVRLKALVRRVENGARSGSLLRVGELEINVPGRRVAYAGVEITLTRTEFDLLVLLARAVGVVVTRERLLEQVWGYDLKTGSSVLDVFICYLRRKLEADGRPRMLHTVRGVGYVLRPF</sequence>
<comment type="subcellular location">
    <subcellularLocation>
        <location evidence="1">Cytoplasm</location>
    </subcellularLocation>
</comment>
<dbReference type="SMART" id="SM00862">
    <property type="entry name" value="Trans_reg_C"/>
    <property type="match status" value="1"/>
</dbReference>
<dbReference type="InterPro" id="IPR036388">
    <property type="entry name" value="WH-like_DNA-bd_sf"/>
</dbReference>
<keyword evidence="3" id="KW-0902">Two-component regulatory system</keyword>
<feature type="DNA-binding region" description="OmpR/PhoB-type" evidence="8">
    <location>
        <begin position="157"/>
        <end position="255"/>
    </location>
</feature>
<dbReference type="InterPro" id="IPR039420">
    <property type="entry name" value="WalR-like"/>
</dbReference>
<dbReference type="SMART" id="SM00448">
    <property type="entry name" value="REC"/>
    <property type="match status" value="1"/>
</dbReference>
<proteinExistence type="predicted"/>
<evidence type="ECO:0000313" key="13">
    <source>
        <dbReference type="Proteomes" id="UP000602198"/>
    </source>
</evidence>
<feature type="region of interest" description="Disordered" evidence="9">
    <location>
        <begin position="1"/>
        <end position="31"/>
    </location>
</feature>
<dbReference type="CDD" id="cd00383">
    <property type="entry name" value="trans_reg_C"/>
    <property type="match status" value="1"/>
</dbReference>
<dbReference type="Proteomes" id="UP000602198">
    <property type="component" value="Unassembled WGS sequence"/>
</dbReference>
<dbReference type="PROSITE" id="PS50110">
    <property type="entry name" value="RESPONSE_REGULATORY"/>
    <property type="match status" value="1"/>
</dbReference>
<dbReference type="Gene3D" id="1.10.10.10">
    <property type="entry name" value="Winged helix-like DNA-binding domain superfamily/Winged helix DNA-binding domain"/>
    <property type="match status" value="1"/>
</dbReference>
<dbReference type="SUPFAM" id="SSF46894">
    <property type="entry name" value="C-terminal effector domain of the bipartite response regulators"/>
    <property type="match status" value="1"/>
</dbReference>
<evidence type="ECO:0000256" key="8">
    <source>
        <dbReference type="PROSITE-ProRule" id="PRU01091"/>
    </source>
</evidence>
<evidence type="ECO:0000256" key="9">
    <source>
        <dbReference type="SAM" id="MobiDB-lite"/>
    </source>
</evidence>
<evidence type="ECO:0000313" key="12">
    <source>
        <dbReference type="EMBL" id="MBL1079932.1"/>
    </source>
</evidence>
<evidence type="ECO:0000256" key="2">
    <source>
        <dbReference type="ARBA" id="ARBA00022553"/>
    </source>
</evidence>
<dbReference type="Gene3D" id="3.40.50.2300">
    <property type="match status" value="1"/>
</dbReference>
<protein>
    <submittedName>
        <fullName evidence="12">Response regulator transcription factor</fullName>
    </submittedName>
</protein>
<feature type="domain" description="OmpR/PhoB-type" evidence="11">
    <location>
        <begin position="157"/>
        <end position="255"/>
    </location>
</feature>
<keyword evidence="6" id="KW-0804">Transcription</keyword>
<evidence type="ECO:0000256" key="1">
    <source>
        <dbReference type="ARBA" id="ARBA00004496"/>
    </source>
</evidence>
<keyword evidence="5 8" id="KW-0238">DNA-binding</keyword>